<evidence type="ECO:0000313" key="2">
    <source>
        <dbReference type="Proteomes" id="UP001055879"/>
    </source>
</evidence>
<dbReference type="EMBL" id="CM042047">
    <property type="protein sequence ID" value="KAI3772063.1"/>
    <property type="molecule type" value="Genomic_DNA"/>
</dbReference>
<reference evidence="2" key="1">
    <citation type="journal article" date="2022" name="Mol. Ecol. Resour.">
        <title>The genomes of chicory, endive, great burdock and yacon provide insights into Asteraceae palaeo-polyploidization history and plant inulin production.</title>
        <authorList>
            <person name="Fan W."/>
            <person name="Wang S."/>
            <person name="Wang H."/>
            <person name="Wang A."/>
            <person name="Jiang F."/>
            <person name="Liu H."/>
            <person name="Zhao H."/>
            <person name="Xu D."/>
            <person name="Zhang Y."/>
        </authorList>
    </citation>
    <scope>NUCLEOTIDE SEQUENCE [LARGE SCALE GENOMIC DNA]</scope>
    <source>
        <strain evidence="2">cv. Niubang</strain>
    </source>
</reference>
<proteinExistence type="predicted"/>
<reference evidence="1 2" key="2">
    <citation type="journal article" date="2022" name="Mol. Ecol. Resour.">
        <title>The genomes of chicory, endive, great burdock and yacon provide insights into Asteraceae paleo-polyploidization history and plant inulin production.</title>
        <authorList>
            <person name="Fan W."/>
            <person name="Wang S."/>
            <person name="Wang H."/>
            <person name="Wang A."/>
            <person name="Jiang F."/>
            <person name="Liu H."/>
            <person name="Zhao H."/>
            <person name="Xu D."/>
            <person name="Zhang Y."/>
        </authorList>
    </citation>
    <scope>NUCLEOTIDE SEQUENCE [LARGE SCALE GENOMIC DNA]</scope>
    <source>
        <strain evidence="2">cv. Niubang</strain>
    </source>
</reference>
<comment type="caution">
    <text evidence="1">The sequence shown here is derived from an EMBL/GenBank/DDBJ whole genome shotgun (WGS) entry which is preliminary data.</text>
</comment>
<accession>A0ACB9FM91</accession>
<organism evidence="1 2">
    <name type="scientific">Arctium lappa</name>
    <name type="common">Greater burdock</name>
    <name type="synonym">Lappa major</name>
    <dbReference type="NCBI Taxonomy" id="4217"/>
    <lineage>
        <taxon>Eukaryota</taxon>
        <taxon>Viridiplantae</taxon>
        <taxon>Streptophyta</taxon>
        <taxon>Embryophyta</taxon>
        <taxon>Tracheophyta</taxon>
        <taxon>Spermatophyta</taxon>
        <taxon>Magnoliopsida</taxon>
        <taxon>eudicotyledons</taxon>
        <taxon>Gunneridae</taxon>
        <taxon>Pentapetalae</taxon>
        <taxon>asterids</taxon>
        <taxon>campanulids</taxon>
        <taxon>Asterales</taxon>
        <taxon>Asteraceae</taxon>
        <taxon>Carduoideae</taxon>
        <taxon>Cardueae</taxon>
        <taxon>Arctiinae</taxon>
        <taxon>Arctium</taxon>
    </lineage>
</organism>
<dbReference type="Proteomes" id="UP001055879">
    <property type="component" value="Linkage Group LG01"/>
</dbReference>
<protein>
    <submittedName>
        <fullName evidence="1">Uncharacterized protein</fullName>
    </submittedName>
</protein>
<sequence length="308" mass="34965">MRNGRKFGFVRFRKGTNVGIMERKLNGIWIGTFKLRVFAAERNKNSGVLGKGEAKEQPKQQKVIGAWEKDEKIQSNLETSLIGYVEFVDNFEALYTLCKSELMEVKDVKYLGLEEVEACSDEEEESLVPSEWSEGDENEEDWGVDESIFEIGQNEDNSDRKIEREDKEVTTTGWKSGKGDNQSVPAMGTERETQQSQVERGEAKENFEESGGSSKVHTDNKGAKNKETTRDEILDEDQNPESKRKQIVGEGVVEESGPKESSGFPIEDRLIQNKKHARSKKSDRVESFKEPRDDEVDIGISTRNIEKK</sequence>
<gene>
    <name evidence="1" type="ORF">L6452_03237</name>
</gene>
<name>A0ACB9FM91_ARCLA</name>
<evidence type="ECO:0000313" key="1">
    <source>
        <dbReference type="EMBL" id="KAI3772063.1"/>
    </source>
</evidence>
<keyword evidence="2" id="KW-1185">Reference proteome</keyword>